<organism evidence="2 3">
    <name type="scientific">Virgibacillus massiliensis</name>
    <dbReference type="NCBI Taxonomy" id="1462526"/>
    <lineage>
        <taxon>Bacteria</taxon>
        <taxon>Bacillati</taxon>
        <taxon>Bacillota</taxon>
        <taxon>Bacilli</taxon>
        <taxon>Bacillales</taxon>
        <taxon>Bacillaceae</taxon>
        <taxon>Virgibacillus</taxon>
    </lineage>
</organism>
<dbReference type="RefSeq" id="WP_038246985.1">
    <property type="nucleotide sequence ID" value="NZ_BNER01000008.1"/>
</dbReference>
<gene>
    <name evidence="2" type="ORF">BN990_04310</name>
</gene>
<dbReference type="STRING" id="1462526.BN990_04310"/>
<comment type="caution">
    <text evidence="2">The sequence shown here is derived from an EMBL/GenBank/DDBJ whole genome shotgun (WGS) entry which is preliminary data.</text>
</comment>
<reference evidence="3" key="2">
    <citation type="submission" date="2014-05" db="EMBL/GenBank/DDBJ databases">
        <title>Draft genome sequence of Virgibacillus massiliensis Vm-5.</title>
        <authorList>
            <person name="Khelaifia S."/>
            <person name="Croce O."/>
            <person name="Lagier J.C."/>
            <person name="Raoult D."/>
        </authorList>
    </citation>
    <scope>NUCLEOTIDE SEQUENCE [LARGE SCALE GENOMIC DNA]</scope>
    <source>
        <strain evidence="3">Vm-5</strain>
    </source>
</reference>
<feature type="compositionally biased region" description="Basic and acidic residues" evidence="1">
    <location>
        <begin position="18"/>
        <end position="44"/>
    </location>
</feature>
<reference evidence="2 3" key="1">
    <citation type="submission" date="2014-03" db="EMBL/GenBank/DDBJ databases">
        <authorList>
            <person name="Urmite Genomes U."/>
        </authorList>
    </citation>
    <scope>NUCLEOTIDE SEQUENCE [LARGE SCALE GENOMIC DNA]</scope>
    <source>
        <strain evidence="2 3">Vm-5</strain>
    </source>
</reference>
<keyword evidence="3" id="KW-1185">Reference proteome</keyword>
<name>A0A024QJ08_9BACI</name>
<dbReference type="EMBL" id="CCDP010000003">
    <property type="protein sequence ID" value="CDQ41931.1"/>
    <property type="molecule type" value="Genomic_DNA"/>
</dbReference>
<dbReference type="OrthoDB" id="9972644at2"/>
<evidence type="ECO:0000313" key="2">
    <source>
        <dbReference type="EMBL" id="CDQ41931.1"/>
    </source>
</evidence>
<dbReference type="Proteomes" id="UP000028875">
    <property type="component" value="Unassembled WGS sequence"/>
</dbReference>
<sequence>MGAKDLLRQSHMTGKVQVPEKKEPKEENVEMELPTKEETVEPKKTKPKKQTPSSGMYQVKRDDVDLAEYGVKPDITNFQLYNYELSEFLTSFSKQNKKHGGNPITKSQLMETILGFAFYDMELKPEGFENPQDLLAHLQEKIKK</sequence>
<protein>
    <submittedName>
        <fullName evidence="2">Uncharacterized protein</fullName>
    </submittedName>
</protein>
<feature type="region of interest" description="Disordered" evidence="1">
    <location>
        <begin position="1"/>
        <end position="59"/>
    </location>
</feature>
<accession>A0A024QJ08</accession>
<proteinExistence type="predicted"/>
<evidence type="ECO:0000256" key="1">
    <source>
        <dbReference type="SAM" id="MobiDB-lite"/>
    </source>
</evidence>
<evidence type="ECO:0000313" key="3">
    <source>
        <dbReference type="Proteomes" id="UP000028875"/>
    </source>
</evidence>
<dbReference type="AlphaFoldDB" id="A0A024QJ08"/>